<proteinExistence type="predicted"/>
<reference evidence="3 4" key="1">
    <citation type="submission" date="2020-03" db="EMBL/GenBank/DDBJ databases">
        <title>Vagococcus sp. nov., isolated from beetles.</title>
        <authorList>
            <person name="Hyun D.-W."/>
            <person name="Bae J.-W."/>
        </authorList>
    </citation>
    <scope>NUCLEOTIDE SEQUENCE [LARGE SCALE GENOMIC DNA]</scope>
    <source>
        <strain evidence="3 4">HDW17A</strain>
    </source>
</reference>
<evidence type="ECO:0000313" key="3">
    <source>
        <dbReference type="EMBL" id="QIL45855.1"/>
    </source>
</evidence>
<feature type="transmembrane region" description="Helical" evidence="1">
    <location>
        <begin position="56"/>
        <end position="74"/>
    </location>
</feature>
<dbReference type="KEGG" id="vah:G7081_01490"/>
<dbReference type="Pfam" id="PF03733">
    <property type="entry name" value="YccF"/>
    <property type="match status" value="2"/>
</dbReference>
<keyword evidence="1" id="KW-0812">Transmembrane</keyword>
<protein>
    <submittedName>
        <fullName evidence="3">YccF domain-containing protein</fullName>
    </submittedName>
</protein>
<dbReference type="NCBIfam" id="NF008740">
    <property type="entry name" value="PRK11770.1-2"/>
    <property type="match status" value="1"/>
</dbReference>
<keyword evidence="1" id="KW-0472">Membrane</keyword>
<feature type="transmembrane region" description="Helical" evidence="1">
    <location>
        <begin position="80"/>
        <end position="100"/>
    </location>
</feature>
<dbReference type="GO" id="GO:0005886">
    <property type="term" value="C:plasma membrane"/>
    <property type="evidence" value="ECO:0007669"/>
    <property type="project" value="TreeGrafter"/>
</dbReference>
<feature type="transmembrane region" description="Helical" evidence="1">
    <location>
        <begin position="6"/>
        <end position="35"/>
    </location>
</feature>
<dbReference type="PANTHER" id="PTHR42903">
    <property type="entry name" value="INNER MEMBRANE PROTEIN YCCF"/>
    <property type="match status" value="1"/>
</dbReference>
<feature type="domain" description="Inner membrane component" evidence="2">
    <location>
        <begin position="4"/>
        <end position="54"/>
    </location>
</feature>
<keyword evidence="4" id="KW-1185">Reference proteome</keyword>
<dbReference type="EMBL" id="CP049886">
    <property type="protein sequence ID" value="QIL45855.1"/>
    <property type="molecule type" value="Genomic_DNA"/>
</dbReference>
<evidence type="ECO:0000259" key="2">
    <source>
        <dbReference type="Pfam" id="PF03733"/>
    </source>
</evidence>
<evidence type="ECO:0000256" key="1">
    <source>
        <dbReference type="SAM" id="Phobius"/>
    </source>
</evidence>
<dbReference type="RefSeq" id="WP_166006764.1">
    <property type="nucleotide sequence ID" value="NZ_CP049886.1"/>
</dbReference>
<keyword evidence="1" id="KW-1133">Transmembrane helix</keyword>
<accession>A0A6G8ALQ0</accession>
<feature type="domain" description="Inner membrane component" evidence="2">
    <location>
        <begin position="66"/>
        <end position="115"/>
    </location>
</feature>
<dbReference type="PANTHER" id="PTHR42903:SF1">
    <property type="entry name" value="INNER MEMBRANE PROTEIN YCCF"/>
    <property type="match status" value="1"/>
</dbReference>
<dbReference type="Proteomes" id="UP000500890">
    <property type="component" value="Chromosome"/>
</dbReference>
<sequence length="122" mass="13229">MRLVGNIIWLIFGGLTGAIGWFLAGILWCITIIGIPVGLQCFKFAELSLWPFGKEIVTTSTGGTLILNIIWLLVSGIPLALAHFISGIILTITIVGIPFAKQSFKLATLALMPFGARIVKRY</sequence>
<name>A0A6G8ALQ0_9ENTE</name>
<organism evidence="3 4">
    <name type="scientific">Vagococcus coleopterorum</name>
    <dbReference type="NCBI Taxonomy" id="2714946"/>
    <lineage>
        <taxon>Bacteria</taxon>
        <taxon>Bacillati</taxon>
        <taxon>Bacillota</taxon>
        <taxon>Bacilli</taxon>
        <taxon>Lactobacillales</taxon>
        <taxon>Enterococcaceae</taxon>
        <taxon>Vagococcus</taxon>
    </lineage>
</organism>
<dbReference type="InterPro" id="IPR031308">
    <property type="entry name" value="UCP028777"/>
</dbReference>
<gene>
    <name evidence="3" type="ORF">G7081_01490</name>
</gene>
<dbReference type="InterPro" id="IPR052937">
    <property type="entry name" value="Inner_membrane_protein"/>
</dbReference>
<dbReference type="InterPro" id="IPR005185">
    <property type="entry name" value="YccF"/>
</dbReference>
<dbReference type="AlphaFoldDB" id="A0A6G8ALQ0"/>
<dbReference type="PIRSF" id="PIRSF028777">
    <property type="entry name" value="UCP028777"/>
    <property type="match status" value="1"/>
</dbReference>
<evidence type="ECO:0000313" key="4">
    <source>
        <dbReference type="Proteomes" id="UP000500890"/>
    </source>
</evidence>